<evidence type="ECO:0000313" key="2">
    <source>
        <dbReference type="EMBL" id="EFV00692.1"/>
    </source>
</evidence>
<keyword evidence="3" id="KW-1185">Reference proteome</keyword>
<dbReference type="InterPro" id="IPR003607">
    <property type="entry name" value="HD/PDEase_dom"/>
</dbReference>
<comment type="caution">
    <text evidence="2">The sequence shown here is derived from an EMBL/GenBank/DDBJ whole genome shotgun (WGS) entry which is preliminary data.</text>
</comment>
<gene>
    <name evidence="2" type="ORF">HMP0721_2141</name>
</gene>
<accession>E6MJF6</accession>
<dbReference type="PROSITE" id="PS51832">
    <property type="entry name" value="HD_GYP"/>
    <property type="match status" value="1"/>
</dbReference>
<dbReference type="eggNOG" id="COG3437">
    <property type="taxonomic scope" value="Bacteria"/>
</dbReference>
<dbReference type="InterPro" id="IPR052020">
    <property type="entry name" value="Cyclic_di-GMP/3'3'-cGAMP_PDE"/>
</dbReference>
<dbReference type="RefSeq" id="WP_006599563.1">
    <property type="nucleotide sequence ID" value="NZ_GL622359.1"/>
</dbReference>
<protein>
    <recommendedName>
        <fullName evidence="1">HD-GYP domain-containing protein</fullName>
    </recommendedName>
</protein>
<dbReference type="PANTHER" id="PTHR45228">
    <property type="entry name" value="CYCLIC DI-GMP PHOSPHODIESTERASE TM_0186-RELATED"/>
    <property type="match status" value="1"/>
</dbReference>
<evidence type="ECO:0000313" key="3">
    <source>
        <dbReference type="Proteomes" id="UP000004754"/>
    </source>
</evidence>
<proteinExistence type="predicted"/>
<dbReference type="STRING" id="887929.HMP0721_2141"/>
<dbReference type="EMBL" id="AEQN01000028">
    <property type="protein sequence ID" value="EFV00692.1"/>
    <property type="molecule type" value="Genomic_DNA"/>
</dbReference>
<organism evidence="2 3">
    <name type="scientific">Pseudoramibacter alactolyticus ATCC 23263</name>
    <dbReference type="NCBI Taxonomy" id="887929"/>
    <lineage>
        <taxon>Bacteria</taxon>
        <taxon>Bacillati</taxon>
        <taxon>Bacillota</taxon>
        <taxon>Clostridia</taxon>
        <taxon>Eubacteriales</taxon>
        <taxon>Eubacteriaceae</taxon>
        <taxon>Pseudoramibacter</taxon>
    </lineage>
</organism>
<dbReference type="AlphaFoldDB" id="E6MJF6"/>
<dbReference type="SUPFAM" id="SSF109604">
    <property type="entry name" value="HD-domain/PDEase-like"/>
    <property type="match status" value="1"/>
</dbReference>
<evidence type="ECO:0000259" key="1">
    <source>
        <dbReference type="PROSITE" id="PS51832"/>
    </source>
</evidence>
<dbReference type="Gene3D" id="1.10.3210.10">
    <property type="entry name" value="Hypothetical protein af1432"/>
    <property type="match status" value="1"/>
</dbReference>
<reference evidence="2 3" key="1">
    <citation type="submission" date="2010-12" db="EMBL/GenBank/DDBJ databases">
        <authorList>
            <person name="Muzny D."/>
            <person name="Qin X."/>
            <person name="Deng J."/>
            <person name="Jiang H."/>
            <person name="Liu Y."/>
            <person name="Qu J."/>
            <person name="Song X.-Z."/>
            <person name="Zhang L."/>
            <person name="Thornton R."/>
            <person name="Coyle M."/>
            <person name="Francisco L."/>
            <person name="Jackson L."/>
            <person name="Javaid M."/>
            <person name="Korchina V."/>
            <person name="Kovar C."/>
            <person name="Mata R."/>
            <person name="Mathew T."/>
            <person name="Ngo R."/>
            <person name="Nguyen L."/>
            <person name="Nguyen N."/>
            <person name="Okwuonu G."/>
            <person name="Ongeri F."/>
            <person name="Pham C."/>
            <person name="Simmons D."/>
            <person name="Wilczek-Boney K."/>
            <person name="Hale W."/>
            <person name="Jakkamsetti A."/>
            <person name="Pham P."/>
            <person name="Ruth R."/>
            <person name="San Lucas F."/>
            <person name="Warren J."/>
            <person name="Zhang J."/>
            <person name="Zhao Z."/>
            <person name="Zhou C."/>
            <person name="Zhu D."/>
            <person name="Lee S."/>
            <person name="Bess C."/>
            <person name="Blankenburg K."/>
            <person name="Forbes L."/>
            <person name="Fu Q."/>
            <person name="Gubbala S."/>
            <person name="Hirani K."/>
            <person name="Jayaseelan J.C."/>
            <person name="Lara F."/>
            <person name="Munidasa M."/>
            <person name="Palculict T."/>
            <person name="Patil S."/>
            <person name="Pu L.-L."/>
            <person name="Saada N."/>
            <person name="Tang L."/>
            <person name="Weissenberger G."/>
            <person name="Zhu Y."/>
            <person name="Hemphill L."/>
            <person name="Shang Y."/>
            <person name="Youmans B."/>
            <person name="Ayvaz T."/>
            <person name="Ross M."/>
            <person name="Santibanez J."/>
            <person name="Aqrawi P."/>
            <person name="Gross S."/>
            <person name="Joshi V."/>
            <person name="Fowler G."/>
            <person name="Nazareth L."/>
            <person name="Reid J."/>
            <person name="Worley K."/>
            <person name="Petrosino J."/>
            <person name="Highlander S."/>
            <person name="Gibbs R."/>
        </authorList>
    </citation>
    <scope>NUCLEOTIDE SEQUENCE [LARGE SCALE GENOMIC DNA]</scope>
    <source>
        <strain evidence="2 3">ATCC 23263</strain>
    </source>
</reference>
<sequence>MKDAAKTLINIMNRLPKTSIWHNMETGQYMRVILRMLDMKHLEKSLMWEGLSPFDFHDIGKVLLPVELNDYRALYSDEQRLRAMAHVDYGQHVFSRMREQAPEAADFCFAAEQIALYHHECFDGSGYPDGLAGKEIPFLARVCAVANSFTGLRSGHGVFTRNSVVKSLDAIAKRSGTFFDPDIVDVFVKHTRLELIDELR</sequence>
<dbReference type="CDD" id="cd00077">
    <property type="entry name" value="HDc"/>
    <property type="match status" value="1"/>
</dbReference>
<dbReference type="Pfam" id="PF13487">
    <property type="entry name" value="HD_5"/>
    <property type="match status" value="1"/>
</dbReference>
<dbReference type="HOGENOM" id="CLU_000445_92_3_9"/>
<dbReference type="Proteomes" id="UP000004754">
    <property type="component" value="Unassembled WGS sequence"/>
</dbReference>
<dbReference type="InterPro" id="IPR037522">
    <property type="entry name" value="HD_GYP_dom"/>
</dbReference>
<feature type="domain" description="HD-GYP" evidence="1">
    <location>
        <begin position="1"/>
        <end position="200"/>
    </location>
</feature>
<dbReference type="OrthoDB" id="9798833at2"/>
<name>E6MJF6_9FIRM</name>